<accession>A0A7J7KJZ7</accession>
<feature type="transmembrane region" description="Helical" evidence="6">
    <location>
        <begin position="280"/>
        <end position="303"/>
    </location>
</feature>
<evidence type="ECO:0000256" key="1">
    <source>
        <dbReference type="ARBA" id="ARBA00004141"/>
    </source>
</evidence>
<organism evidence="7 8">
    <name type="scientific">Bugula neritina</name>
    <name type="common">Brown bryozoan</name>
    <name type="synonym">Sertularia neritina</name>
    <dbReference type="NCBI Taxonomy" id="10212"/>
    <lineage>
        <taxon>Eukaryota</taxon>
        <taxon>Metazoa</taxon>
        <taxon>Spiralia</taxon>
        <taxon>Lophotrochozoa</taxon>
        <taxon>Bryozoa</taxon>
        <taxon>Gymnolaemata</taxon>
        <taxon>Cheilostomatida</taxon>
        <taxon>Flustrina</taxon>
        <taxon>Buguloidea</taxon>
        <taxon>Bugulidae</taxon>
        <taxon>Bugula</taxon>
    </lineage>
</organism>
<dbReference type="InterPro" id="IPR004752">
    <property type="entry name" value="AmpG_permease/AT-1"/>
</dbReference>
<reference evidence="7" key="1">
    <citation type="submission" date="2020-06" db="EMBL/GenBank/DDBJ databases">
        <title>Draft genome of Bugula neritina, a colonial animal packing powerful symbionts and potential medicines.</title>
        <authorList>
            <person name="Rayko M."/>
        </authorList>
    </citation>
    <scope>NUCLEOTIDE SEQUENCE [LARGE SCALE GENOMIC DNA]</scope>
    <source>
        <strain evidence="7">Kwan_BN1</strain>
    </source>
</reference>
<keyword evidence="4 6" id="KW-1133">Transmembrane helix</keyword>
<dbReference type="PANTHER" id="PTHR12778:SF10">
    <property type="entry name" value="MAJOR FACILITATOR SUPERFAMILY DOMAIN-CONTAINING PROTEIN 3"/>
    <property type="match status" value="1"/>
</dbReference>
<evidence type="ECO:0000256" key="5">
    <source>
        <dbReference type="ARBA" id="ARBA00023136"/>
    </source>
</evidence>
<feature type="transmembrane region" description="Helical" evidence="6">
    <location>
        <begin position="378"/>
        <end position="397"/>
    </location>
</feature>
<dbReference type="GO" id="GO:0016020">
    <property type="term" value="C:membrane"/>
    <property type="evidence" value="ECO:0007669"/>
    <property type="project" value="UniProtKB-SubCell"/>
</dbReference>
<dbReference type="Gene3D" id="1.20.1250.20">
    <property type="entry name" value="MFS general substrate transporter like domains"/>
    <property type="match status" value="1"/>
</dbReference>
<evidence type="ECO:0000313" key="7">
    <source>
        <dbReference type="EMBL" id="KAF6038577.1"/>
    </source>
</evidence>
<dbReference type="Pfam" id="PF07690">
    <property type="entry name" value="MFS_1"/>
    <property type="match status" value="1"/>
</dbReference>
<evidence type="ECO:0000256" key="4">
    <source>
        <dbReference type="ARBA" id="ARBA00022989"/>
    </source>
</evidence>
<dbReference type="PANTHER" id="PTHR12778">
    <property type="entry name" value="SOLUTE CARRIER FAMILY 33 ACETYL-COA TRANSPORTER -RELATED"/>
    <property type="match status" value="1"/>
</dbReference>
<dbReference type="EMBL" id="VXIV02000394">
    <property type="protein sequence ID" value="KAF6038577.1"/>
    <property type="molecule type" value="Genomic_DNA"/>
</dbReference>
<comment type="caution">
    <text evidence="7">The sequence shown here is derived from an EMBL/GenBank/DDBJ whole genome shotgun (WGS) entry which is preliminary data.</text>
</comment>
<feature type="transmembrane region" description="Helical" evidence="6">
    <location>
        <begin position="244"/>
        <end position="268"/>
    </location>
</feature>
<protein>
    <submittedName>
        <fullName evidence="7">MFSD3</fullName>
    </submittedName>
</protein>
<feature type="transmembrane region" description="Helical" evidence="6">
    <location>
        <begin position="53"/>
        <end position="76"/>
    </location>
</feature>
<dbReference type="AlphaFoldDB" id="A0A7J7KJZ7"/>
<dbReference type="GO" id="GO:0022857">
    <property type="term" value="F:transmembrane transporter activity"/>
    <property type="evidence" value="ECO:0007669"/>
    <property type="project" value="InterPro"/>
</dbReference>
<evidence type="ECO:0000256" key="3">
    <source>
        <dbReference type="ARBA" id="ARBA00022692"/>
    </source>
</evidence>
<dbReference type="Proteomes" id="UP000593567">
    <property type="component" value="Unassembled WGS sequence"/>
</dbReference>
<keyword evidence="8" id="KW-1185">Reference proteome</keyword>
<evidence type="ECO:0000313" key="8">
    <source>
        <dbReference type="Proteomes" id="UP000593567"/>
    </source>
</evidence>
<dbReference type="InterPro" id="IPR036259">
    <property type="entry name" value="MFS_trans_sf"/>
</dbReference>
<sequence length="412" mass="44543">MPYGIQIKFLPIILRKHGVSLSKISLFKLLFLPWVFKLLWAPLVDKHGTKKQWLIGTTTLLALTCLLTASVNFYSLSSLALMLFMQNICVSVQDISVDALAVSILSTEDVGLGNVAQVTGYKVGGVLAGVMYMMVHNSAGHGATYIILALVYAVALVLIHFADIHSLQGTLTPNGSSKHKPLKSSSSQEKITPKEKYFSTLFQAVTVEGSLWMIVYTCVYKCGENASIALVPLLLLDKGVSDTKVAFCTGVVGSLATIVGSLVGGVILKRFSAHASSYMLNIGRVFTMVCITILVGNLLSVTTTQDNNYADILICLCCVQLFLSGISSILTFSWMMHLSQNAPASIQSTNYTALATSEILGKLMFSSFIGYLPEYAGYQPTFYALLVSVMAVALMTFSTPKYLRGLGCPKLT</sequence>
<keyword evidence="2" id="KW-0813">Transport</keyword>
<evidence type="ECO:0000256" key="6">
    <source>
        <dbReference type="SAM" id="Phobius"/>
    </source>
</evidence>
<dbReference type="SUPFAM" id="SSF103473">
    <property type="entry name" value="MFS general substrate transporter"/>
    <property type="match status" value="1"/>
</dbReference>
<evidence type="ECO:0000256" key="2">
    <source>
        <dbReference type="ARBA" id="ARBA00022448"/>
    </source>
</evidence>
<feature type="transmembrane region" description="Helical" evidence="6">
    <location>
        <begin position="142"/>
        <end position="162"/>
    </location>
</feature>
<dbReference type="InterPro" id="IPR011701">
    <property type="entry name" value="MFS"/>
</dbReference>
<dbReference type="OrthoDB" id="6415790at2759"/>
<feature type="transmembrane region" description="Helical" evidence="6">
    <location>
        <begin position="309"/>
        <end position="330"/>
    </location>
</feature>
<keyword evidence="3 6" id="KW-0812">Transmembrane</keyword>
<keyword evidence="5 6" id="KW-0472">Membrane</keyword>
<comment type="subcellular location">
    <subcellularLocation>
        <location evidence="1">Membrane</location>
        <topology evidence="1">Multi-pass membrane protein</topology>
    </subcellularLocation>
</comment>
<proteinExistence type="predicted"/>
<gene>
    <name evidence="7" type="ORF">EB796_003108</name>
</gene>
<feature type="transmembrane region" description="Helical" evidence="6">
    <location>
        <begin position="21"/>
        <end position="41"/>
    </location>
</feature>
<name>A0A7J7KJZ7_BUGNE</name>